<feature type="signal peptide" evidence="1">
    <location>
        <begin position="1"/>
        <end position="35"/>
    </location>
</feature>
<reference evidence="2 3" key="1">
    <citation type="journal article" date="2024" name="G3 (Bethesda)">
        <title>Genome assembly of Hibiscus sabdariffa L. provides insights into metabolisms of medicinal natural products.</title>
        <authorList>
            <person name="Kim T."/>
        </authorList>
    </citation>
    <scope>NUCLEOTIDE SEQUENCE [LARGE SCALE GENOMIC DNA]</scope>
    <source>
        <strain evidence="2">TK-2024</strain>
        <tissue evidence="2">Old leaves</tissue>
    </source>
</reference>
<protein>
    <recommendedName>
        <fullName evidence="4">Secreted protein</fullName>
    </recommendedName>
</protein>
<proteinExistence type="predicted"/>
<gene>
    <name evidence="2" type="ORF">V6N11_060145</name>
</gene>
<evidence type="ECO:0000256" key="1">
    <source>
        <dbReference type="SAM" id="SignalP"/>
    </source>
</evidence>
<dbReference type="EMBL" id="JBBPBN010000084">
    <property type="protein sequence ID" value="KAK8982824.1"/>
    <property type="molecule type" value="Genomic_DNA"/>
</dbReference>
<dbReference type="Proteomes" id="UP001396334">
    <property type="component" value="Unassembled WGS sequence"/>
</dbReference>
<sequence>MRLCRSSARVSPSSTSSMLDWLVCSLVLILPNSSSYSGTCGIGGTVWYMCLNPSQFGLQLHLMLSSMRTFWLPTTSHVGQRLLRCSRQAFGPHRL</sequence>
<evidence type="ECO:0000313" key="2">
    <source>
        <dbReference type="EMBL" id="KAK8982824.1"/>
    </source>
</evidence>
<name>A0ABR2P314_9ROSI</name>
<accession>A0ABR2P314</accession>
<keyword evidence="3" id="KW-1185">Reference proteome</keyword>
<evidence type="ECO:0008006" key="4">
    <source>
        <dbReference type="Google" id="ProtNLM"/>
    </source>
</evidence>
<keyword evidence="1" id="KW-0732">Signal</keyword>
<feature type="chain" id="PRO_5046774351" description="Secreted protein" evidence="1">
    <location>
        <begin position="36"/>
        <end position="95"/>
    </location>
</feature>
<comment type="caution">
    <text evidence="2">The sequence shown here is derived from an EMBL/GenBank/DDBJ whole genome shotgun (WGS) entry which is preliminary data.</text>
</comment>
<evidence type="ECO:0000313" key="3">
    <source>
        <dbReference type="Proteomes" id="UP001396334"/>
    </source>
</evidence>
<organism evidence="2 3">
    <name type="scientific">Hibiscus sabdariffa</name>
    <name type="common">roselle</name>
    <dbReference type="NCBI Taxonomy" id="183260"/>
    <lineage>
        <taxon>Eukaryota</taxon>
        <taxon>Viridiplantae</taxon>
        <taxon>Streptophyta</taxon>
        <taxon>Embryophyta</taxon>
        <taxon>Tracheophyta</taxon>
        <taxon>Spermatophyta</taxon>
        <taxon>Magnoliopsida</taxon>
        <taxon>eudicotyledons</taxon>
        <taxon>Gunneridae</taxon>
        <taxon>Pentapetalae</taxon>
        <taxon>rosids</taxon>
        <taxon>malvids</taxon>
        <taxon>Malvales</taxon>
        <taxon>Malvaceae</taxon>
        <taxon>Malvoideae</taxon>
        <taxon>Hibiscus</taxon>
    </lineage>
</organism>